<dbReference type="Pfam" id="PF01359">
    <property type="entry name" value="Transposase_1"/>
    <property type="match status" value="1"/>
</dbReference>
<dbReference type="AlphaFoldDB" id="A0A4C1ZPF1"/>
<dbReference type="OrthoDB" id="616263at2759"/>
<evidence type="ECO:0008006" key="3">
    <source>
        <dbReference type="Google" id="ProtNLM"/>
    </source>
</evidence>
<name>A0A4C1ZPF1_EUMVA</name>
<comment type="caution">
    <text evidence="1">The sequence shown here is derived from an EMBL/GenBank/DDBJ whole genome shotgun (WGS) entry which is preliminary data.</text>
</comment>
<organism evidence="1 2">
    <name type="scientific">Eumeta variegata</name>
    <name type="common">Bagworm moth</name>
    <name type="synonym">Eumeta japonica</name>
    <dbReference type="NCBI Taxonomy" id="151549"/>
    <lineage>
        <taxon>Eukaryota</taxon>
        <taxon>Metazoa</taxon>
        <taxon>Ecdysozoa</taxon>
        <taxon>Arthropoda</taxon>
        <taxon>Hexapoda</taxon>
        <taxon>Insecta</taxon>
        <taxon>Pterygota</taxon>
        <taxon>Neoptera</taxon>
        <taxon>Endopterygota</taxon>
        <taxon>Lepidoptera</taxon>
        <taxon>Glossata</taxon>
        <taxon>Ditrysia</taxon>
        <taxon>Tineoidea</taxon>
        <taxon>Psychidae</taxon>
        <taxon>Oiketicinae</taxon>
        <taxon>Eumeta</taxon>
    </lineage>
</organism>
<protein>
    <recommendedName>
        <fullName evidence="3">Histone-lysine N-methyltransferase SETMAR</fullName>
    </recommendedName>
</protein>
<proteinExistence type="predicted"/>
<dbReference type="InterPro" id="IPR001888">
    <property type="entry name" value="Transposase_1"/>
</dbReference>
<accession>A0A4C1ZPF1</accession>
<dbReference type="Proteomes" id="UP000299102">
    <property type="component" value="Unassembled WGS sequence"/>
</dbReference>
<reference evidence="1 2" key="1">
    <citation type="journal article" date="2019" name="Commun. Biol.">
        <title>The bagworm genome reveals a unique fibroin gene that provides high tensile strength.</title>
        <authorList>
            <person name="Kono N."/>
            <person name="Nakamura H."/>
            <person name="Ohtoshi R."/>
            <person name="Tomita M."/>
            <person name="Numata K."/>
            <person name="Arakawa K."/>
        </authorList>
    </citation>
    <scope>NUCLEOTIDE SEQUENCE [LARGE SCALE GENOMIC DNA]</scope>
</reference>
<evidence type="ECO:0000313" key="1">
    <source>
        <dbReference type="EMBL" id="GBP88425.1"/>
    </source>
</evidence>
<dbReference type="EMBL" id="BGZK01001932">
    <property type="protein sequence ID" value="GBP88425.1"/>
    <property type="molecule type" value="Genomic_DNA"/>
</dbReference>
<sequence length="151" mass="17304">MYNQSDSIAVWSSKLNLICVNPQIRGLDPPLNSRSVTDKVDAILEEIEQDWNARSYVIAEGLRINYKTVLNHLKKAGYRKSLILGFHINSLKEMWDEKGIIHYELLLSGKTINWDLYCQQLMRLKSAPGISNSRGVVLDHRYALKPVHNVV</sequence>
<gene>
    <name evidence="1" type="ORF">EVAR_67686_1</name>
</gene>
<evidence type="ECO:0000313" key="2">
    <source>
        <dbReference type="Proteomes" id="UP000299102"/>
    </source>
</evidence>
<keyword evidence="2" id="KW-1185">Reference proteome</keyword>